<dbReference type="GO" id="GO:0031491">
    <property type="term" value="F:nucleosome binding"/>
    <property type="evidence" value="ECO:0007669"/>
    <property type="project" value="InterPro"/>
</dbReference>
<dbReference type="PROSITE" id="PS51192">
    <property type="entry name" value="HELICASE_ATP_BIND_1"/>
    <property type="match status" value="1"/>
</dbReference>
<evidence type="ECO:0000259" key="10">
    <source>
        <dbReference type="PROSITE" id="PS51194"/>
    </source>
</evidence>
<reference evidence="12 13" key="1">
    <citation type="journal article" date="2010" name="Science">
        <title>Pathogenicity determinants in smut fungi revealed by genome comparison.</title>
        <authorList>
            <person name="Schirawski J."/>
            <person name="Mannhaupt G."/>
            <person name="Muench K."/>
            <person name="Brefort T."/>
            <person name="Schipper K."/>
            <person name="Doehlemann G."/>
            <person name="Di Stasio M."/>
            <person name="Roessel N."/>
            <person name="Mendoza-Mendoza A."/>
            <person name="Pester D."/>
            <person name="Mueller O."/>
            <person name="Winterberg B."/>
            <person name="Meyer E."/>
            <person name="Ghareeb H."/>
            <person name="Wollenberg T."/>
            <person name="Muensterkoetter M."/>
            <person name="Wong P."/>
            <person name="Walter M."/>
            <person name="Stukenbrock E."/>
            <person name="Gueldener U."/>
            <person name="Kahmann R."/>
        </authorList>
    </citation>
    <scope>NUCLEOTIDE SEQUENCE [LARGE SCALE GENOMIC DNA]</scope>
    <source>
        <strain evidence="13">SRZ2</strain>
    </source>
</reference>
<dbReference type="SMART" id="SM00487">
    <property type="entry name" value="DEXDc"/>
    <property type="match status" value="1"/>
</dbReference>
<dbReference type="InterPro" id="IPR017884">
    <property type="entry name" value="SANT_dom"/>
</dbReference>
<proteinExistence type="inferred from homology"/>
<dbReference type="HOGENOM" id="CLU_000315_0_2_1"/>
<evidence type="ECO:0000256" key="2">
    <source>
        <dbReference type="ARBA" id="ARBA00009687"/>
    </source>
</evidence>
<dbReference type="SMART" id="SM00490">
    <property type="entry name" value="HELICc"/>
    <property type="match status" value="1"/>
</dbReference>
<feature type="compositionally biased region" description="Basic and acidic residues" evidence="8">
    <location>
        <begin position="96"/>
        <end position="117"/>
    </location>
</feature>
<feature type="region of interest" description="Disordered" evidence="8">
    <location>
        <begin position="172"/>
        <end position="211"/>
    </location>
</feature>
<evidence type="ECO:0000256" key="6">
    <source>
        <dbReference type="ARBA" id="ARBA00023242"/>
    </source>
</evidence>
<evidence type="ECO:0000256" key="7">
    <source>
        <dbReference type="SAM" id="Coils"/>
    </source>
</evidence>
<dbReference type="SUPFAM" id="SSF52540">
    <property type="entry name" value="P-loop containing nucleoside triphosphate hydrolases"/>
    <property type="match status" value="2"/>
</dbReference>
<dbReference type="AlphaFoldDB" id="E7A0H3"/>
<dbReference type="GO" id="GO:0140658">
    <property type="term" value="F:ATP-dependent chromatin remodeler activity"/>
    <property type="evidence" value="ECO:0007669"/>
    <property type="project" value="TreeGrafter"/>
</dbReference>
<dbReference type="EMBL" id="FQ311471">
    <property type="protein sequence ID" value="CBQ72980.1"/>
    <property type="molecule type" value="Genomic_DNA"/>
</dbReference>
<dbReference type="InterPro" id="IPR044754">
    <property type="entry name" value="Isw1/2_DEXHc"/>
</dbReference>
<feature type="region of interest" description="Disordered" evidence="8">
    <location>
        <begin position="1068"/>
        <end position="1110"/>
    </location>
</feature>
<feature type="compositionally biased region" description="Acidic residues" evidence="8">
    <location>
        <begin position="66"/>
        <end position="85"/>
    </location>
</feature>
<dbReference type="eggNOG" id="KOG0385">
    <property type="taxonomic scope" value="Eukaryota"/>
</dbReference>
<name>E7A0H3_SPORE</name>
<keyword evidence="7" id="KW-0175">Coiled coil</keyword>
<keyword evidence="3" id="KW-0547">Nucleotide-binding</keyword>
<evidence type="ECO:0000256" key="3">
    <source>
        <dbReference type="ARBA" id="ARBA00022741"/>
    </source>
</evidence>
<dbReference type="InterPro" id="IPR001650">
    <property type="entry name" value="Helicase_C-like"/>
</dbReference>
<dbReference type="Gene3D" id="1.10.10.60">
    <property type="entry name" value="Homeodomain-like"/>
    <property type="match status" value="2"/>
</dbReference>
<gene>
    <name evidence="12" type="ORF">sr13646</name>
</gene>
<dbReference type="GO" id="GO:0000785">
    <property type="term" value="C:chromatin"/>
    <property type="evidence" value="ECO:0007669"/>
    <property type="project" value="TreeGrafter"/>
</dbReference>
<dbReference type="Gene3D" id="3.40.50.300">
    <property type="entry name" value="P-loop containing nucleotide triphosphate hydrolases"/>
    <property type="match status" value="1"/>
</dbReference>
<feature type="coiled-coil region" evidence="7">
    <location>
        <begin position="859"/>
        <end position="893"/>
    </location>
</feature>
<dbReference type="InterPro" id="IPR036306">
    <property type="entry name" value="ISWI_HAND-dom_sf"/>
</dbReference>
<dbReference type="InterPro" id="IPR015194">
    <property type="entry name" value="ISWI_HAND-dom"/>
</dbReference>
<feature type="compositionally biased region" description="Polar residues" evidence="8">
    <location>
        <begin position="47"/>
        <end position="60"/>
    </location>
</feature>
<dbReference type="OrthoDB" id="5857104at2759"/>
<dbReference type="InterPro" id="IPR027417">
    <property type="entry name" value="P-loop_NTPase"/>
</dbReference>
<dbReference type="Proteomes" id="UP000008867">
    <property type="component" value="Chromosome 6"/>
</dbReference>
<organism evidence="12 13">
    <name type="scientific">Sporisorium reilianum (strain SRZ2)</name>
    <name type="common">Maize head smut fungus</name>
    <dbReference type="NCBI Taxonomy" id="999809"/>
    <lineage>
        <taxon>Eukaryota</taxon>
        <taxon>Fungi</taxon>
        <taxon>Dikarya</taxon>
        <taxon>Basidiomycota</taxon>
        <taxon>Ustilaginomycotina</taxon>
        <taxon>Ustilaginomycetes</taxon>
        <taxon>Ustilaginales</taxon>
        <taxon>Ustilaginaceae</taxon>
        <taxon>Sporisorium</taxon>
    </lineage>
</organism>
<dbReference type="InterPro" id="IPR001005">
    <property type="entry name" value="SANT/Myb"/>
</dbReference>
<feature type="domain" description="SANT" evidence="11">
    <location>
        <begin position="893"/>
        <end position="947"/>
    </location>
</feature>
<dbReference type="Pfam" id="PF00176">
    <property type="entry name" value="SNF2-rel_dom"/>
    <property type="match status" value="1"/>
</dbReference>
<dbReference type="InterPro" id="IPR009057">
    <property type="entry name" value="Homeodomain-like_sf"/>
</dbReference>
<dbReference type="InterPro" id="IPR000330">
    <property type="entry name" value="SNF2_N"/>
</dbReference>
<dbReference type="FunFam" id="1.10.1040.30:FF:000001">
    <property type="entry name" value="SWI/SNF-related matrix-associated actin-dependent regulator of chromatin subfamily A member"/>
    <property type="match status" value="1"/>
</dbReference>
<feature type="compositionally biased region" description="Acidic residues" evidence="8">
    <location>
        <begin position="198"/>
        <end position="211"/>
    </location>
</feature>
<feature type="domain" description="Helicase ATP-binding" evidence="9">
    <location>
        <begin position="241"/>
        <end position="406"/>
    </location>
</feature>
<comment type="subcellular location">
    <subcellularLocation>
        <location evidence="1">Nucleus</location>
    </subcellularLocation>
</comment>
<dbReference type="Gene3D" id="3.40.50.10810">
    <property type="entry name" value="Tandem AAA-ATPase domain"/>
    <property type="match status" value="1"/>
</dbReference>
<evidence type="ECO:0000313" key="12">
    <source>
        <dbReference type="EMBL" id="CBQ72980.1"/>
    </source>
</evidence>
<evidence type="ECO:0000256" key="8">
    <source>
        <dbReference type="SAM" id="MobiDB-lite"/>
    </source>
</evidence>
<keyword evidence="5" id="KW-0067">ATP-binding</keyword>
<feature type="domain" description="Helicase C-terminal" evidence="10">
    <location>
        <begin position="538"/>
        <end position="689"/>
    </location>
</feature>
<evidence type="ECO:0000313" key="13">
    <source>
        <dbReference type="Proteomes" id="UP000008867"/>
    </source>
</evidence>
<dbReference type="GO" id="GO:0016887">
    <property type="term" value="F:ATP hydrolysis activity"/>
    <property type="evidence" value="ECO:0007669"/>
    <property type="project" value="TreeGrafter"/>
</dbReference>
<evidence type="ECO:0000259" key="9">
    <source>
        <dbReference type="PROSITE" id="PS51192"/>
    </source>
</evidence>
<dbReference type="GO" id="GO:0005634">
    <property type="term" value="C:nucleus"/>
    <property type="evidence" value="ECO:0007669"/>
    <property type="project" value="UniProtKB-SubCell"/>
</dbReference>
<evidence type="ECO:0000256" key="1">
    <source>
        <dbReference type="ARBA" id="ARBA00004123"/>
    </source>
</evidence>
<dbReference type="InterPro" id="IPR015195">
    <property type="entry name" value="SLIDE"/>
</dbReference>
<evidence type="ECO:0000259" key="11">
    <source>
        <dbReference type="PROSITE" id="PS51293"/>
    </source>
</evidence>
<feature type="region of interest" description="Disordered" evidence="8">
    <location>
        <begin position="1"/>
        <end position="136"/>
    </location>
</feature>
<dbReference type="CDD" id="cd00167">
    <property type="entry name" value="SANT"/>
    <property type="match status" value="1"/>
</dbReference>
<dbReference type="PANTHER" id="PTHR45623">
    <property type="entry name" value="CHROMODOMAIN-HELICASE-DNA-BINDING PROTEIN 3-RELATED-RELATED"/>
    <property type="match status" value="1"/>
</dbReference>
<dbReference type="Pfam" id="PF09110">
    <property type="entry name" value="HAND"/>
    <property type="match status" value="1"/>
</dbReference>
<keyword evidence="13" id="KW-1185">Reference proteome</keyword>
<dbReference type="GO" id="GO:0005524">
    <property type="term" value="F:ATP binding"/>
    <property type="evidence" value="ECO:0007669"/>
    <property type="project" value="UniProtKB-KW"/>
</dbReference>
<dbReference type="InterPro" id="IPR014001">
    <property type="entry name" value="Helicase_ATP-bd"/>
</dbReference>
<dbReference type="Gene3D" id="1.10.1040.30">
    <property type="entry name" value="ISWI, HAND domain"/>
    <property type="match status" value="1"/>
</dbReference>
<dbReference type="SUPFAM" id="SSF101224">
    <property type="entry name" value="HAND domain of the nucleosome remodeling ATPase ISWI"/>
    <property type="match status" value="1"/>
</dbReference>
<dbReference type="PROSITE" id="PS51194">
    <property type="entry name" value="HELICASE_CTER"/>
    <property type="match status" value="1"/>
</dbReference>
<evidence type="ECO:0000256" key="5">
    <source>
        <dbReference type="ARBA" id="ARBA00022840"/>
    </source>
</evidence>
<sequence length="1110" mass="126773">MTDTPNGSNGRLKPSGLPPSMRDSKNWEDQDKLSDYIPVSADLSRAPTASASVSRAQTPSNKRDADSDDDDDDDEDADQLDDDGDVSMSSPSKTARQLEKEREKSERAAARKQERAVKAAQNETLASTREEMDKSKLADSMKRFSYLLGQTELFQHFIDIKKERDEEFARMLDESQHASSKKKAKKGGDTRRRKTEKEEDEELLKEGDDEEEDAFVFNESPAYVKGGKMRDYQVQGLNWMISLYHNGINGILADEMGLGKTLQTISFLGYLRDFRDTPGFHLVVVPKSTLDNWYREFHRWVPGFNVVTLKGSKEEREKVIQDHLLPQDFDVLITTYEMCLREKSALKKLSWEYIVIDEAHRIKNVDSMLSQIVRAFNSRSRLLITGTPLQNNLMELWSLLNFLLPDVFSNSEDFESWFKGKGDENQDQVVQQLHKVLRPFLLRRVKADVEKSLLPKKEINIFVGLTEMQRKWYKSILEKDIDAVNGGVGKKEGKTRLLNIVMQLRKCCNHPYLFDGAEPGPPFTTDEHLVDNSGKMVILDRLLHKMKQKGSRVLIFSQMSRMLDILEDYCLFREYQYCRIDGGTAHDDRIAAIDEYNKPGSDKFVFLLTTRAGGLGINLTTADIVVLFDSDWNPQADLQAMDRAHRIGQTKQVYVFRFVTEHAIEERILDRAAQKLRLDQLVIQQGRAQQAAKAAQSKDDLVDMIQHGAEKIISNKEDMSINDDIDDIISRGEERTQAIQAKYSGLNLDDLNNFKSDTVYNWEGNDFSERKPIGQLWIEPSKRERKANYSIDNYYRDAMRVGPKPAQPKAPRAPKQININDFQFYPARLAELQERETAAYQRSIGYRVPAKEAGDGQTADEAEAERKREQDLIDTAEALTKEEVDEKEQLAQEGFGNWNRREFQIFVRGCERYGRKAYALIAADMPDASKTEKEVREYSRVFWARIDELADSTKLVARIDEGESKLAKQQHQEAVIKRKVHAYRQPLLQLKVHYGQNKGKSYSEDEDRFLLVKLAEYGLGEGDVYDRIKKDVMGWSGFRFDWFIKSRTPQELGRRCNTLVLLVLKEMEEEESKAGGGSKKRKSGVDAGSNAGSSRAGTPSVAAGGANKKK</sequence>
<dbReference type="SUPFAM" id="SSF46689">
    <property type="entry name" value="Homeodomain-like"/>
    <property type="match status" value="2"/>
</dbReference>
<dbReference type="FunFam" id="3.40.50.300:FF:000082">
    <property type="entry name" value="ISWI chromatin remodeling complex ATPase ISW1"/>
    <property type="match status" value="1"/>
</dbReference>
<dbReference type="CDD" id="cd17997">
    <property type="entry name" value="DEXHc_SMARCA1_SMARCA5"/>
    <property type="match status" value="1"/>
</dbReference>
<dbReference type="InterPro" id="IPR049730">
    <property type="entry name" value="SNF2/RAD54-like_C"/>
</dbReference>
<dbReference type="InterPro" id="IPR038718">
    <property type="entry name" value="SNF2-like_sf"/>
</dbReference>
<dbReference type="Pfam" id="PF00271">
    <property type="entry name" value="Helicase_C"/>
    <property type="match status" value="1"/>
</dbReference>
<dbReference type="CDD" id="cd18793">
    <property type="entry name" value="SF2_C_SNF"/>
    <property type="match status" value="1"/>
</dbReference>
<protein>
    <submittedName>
        <fullName evidence="12">Probable ISW2-ATPase component of a two subunit chromatin remodeling complex</fullName>
    </submittedName>
</protein>
<dbReference type="SMART" id="SM00717">
    <property type="entry name" value="SANT"/>
    <property type="match status" value="2"/>
</dbReference>
<dbReference type="Pfam" id="PF09111">
    <property type="entry name" value="SLIDE"/>
    <property type="match status" value="1"/>
</dbReference>
<keyword evidence="4" id="KW-0378">Hydrolase</keyword>
<dbReference type="VEuPathDB" id="FungiDB:sr13646"/>
<comment type="similarity">
    <text evidence="2">Belongs to the SNF2/RAD54 helicase family. ISWI subfamily.</text>
</comment>
<accession>E7A0H3</accession>
<dbReference type="GO" id="GO:0034728">
    <property type="term" value="P:nucleosome organization"/>
    <property type="evidence" value="ECO:0007669"/>
    <property type="project" value="TreeGrafter"/>
</dbReference>
<dbReference type="PANTHER" id="PTHR45623:SF49">
    <property type="entry name" value="SWI_SNF-RELATED MATRIX-ASSOCIATED ACTIN-DEPENDENT REGULATOR OF CHROMATIN SUBFAMILY A MEMBER 5"/>
    <property type="match status" value="1"/>
</dbReference>
<dbReference type="FunFam" id="3.40.50.10810:FF:000036">
    <property type="entry name" value="Chromatin remodelling complex ATPase chain"/>
    <property type="match status" value="1"/>
</dbReference>
<dbReference type="GO" id="GO:0042393">
    <property type="term" value="F:histone binding"/>
    <property type="evidence" value="ECO:0007669"/>
    <property type="project" value="TreeGrafter"/>
</dbReference>
<dbReference type="PROSITE" id="PS51293">
    <property type="entry name" value="SANT"/>
    <property type="match status" value="1"/>
</dbReference>
<keyword evidence="6" id="KW-0539">Nucleus</keyword>
<feature type="compositionally biased region" description="Basic and acidic residues" evidence="8">
    <location>
        <begin position="22"/>
        <end position="34"/>
    </location>
</feature>
<dbReference type="GO" id="GO:0003677">
    <property type="term" value="F:DNA binding"/>
    <property type="evidence" value="ECO:0007669"/>
    <property type="project" value="InterPro"/>
</dbReference>
<evidence type="ECO:0000256" key="4">
    <source>
        <dbReference type="ARBA" id="ARBA00022801"/>
    </source>
</evidence>